<dbReference type="Gene3D" id="1.10.150.130">
    <property type="match status" value="1"/>
</dbReference>
<feature type="domain" description="Tyr recombinase" evidence="5">
    <location>
        <begin position="188"/>
        <end position="408"/>
    </location>
</feature>
<keyword evidence="2" id="KW-0229">DNA integration</keyword>
<dbReference type="RefSeq" id="WP_088150763.1">
    <property type="nucleotide sequence ID" value="NZ_NHON01000013.1"/>
</dbReference>
<evidence type="ECO:0000256" key="4">
    <source>
        <dbReference type="ARBA" id="ARBA00023172"/>
    </source>
</evidence>
<evidence type="ECO:0000256" key="3">
    <source>
        <dbReference type="ARBA" id="ARBA00023125"/>
    </source>
</evidence>
<evidence type="ECO:0000259" key="5">
    <source>
        <dbReference type="PROSITE" id="PS51898"/>
    </source>
</evidence>
<accession>A0A211ZQ64</accession>
<proteinExistence type="inferred from homology"/>
<dbReference type="Gene3D" id="1.10.443.10">
    <property type="entry name" value="Intergrase catalytic core"/>
    <property type="match status" value="1"/>
</dbReference>
<dbReference type="PANTHER" id="PTHR30629">
    <property type="entry name" value="PROPHAGE INTEGRASE"/>
    <property type="match status" value="1"/>
</dbReference>
<dbReference type="Pfam" id="PF00589">
    <property type="entry name" value="Phage_integrase"/>
    <property type="match status" value="1"/>
</dbReference>
<name>A0A211ZQ64_9PROT</name>
<dbReference type="OrthoDB" id="9785687at2"/>
<dbReference type="Proteomes" id="UP000196655">
    <property type="component" value="Unassembled WGS sequence"/>
</dbReference>
<protein>
    <recommendedName>
        <fullName evidence="5">Tyr recombinase domain-containing protein</fullName>
    </recommendedName>
</protein>
<dbReference type="PROSITE" id="PS51898">
    <property type="entry name" value="TYR_RECOMBINASE"/>
    <property type="match status" value="1"/>
</dbReference>
<keyword evidence="7" id="KW-1185">Reference proteome</keyword>
<keyword evidence="4" id="KW-0233">DNA recombination</keyword>
<gene>
    <name evidence="6" type="ORF">BWR60_09450</name>
</gene>
<dbReference type="PANTHER" id="PTHR30629:SF2">
    <property type="entry name" value="PROPHAGE INTEGRASE INTS-RELATED"/>
    <property type="match status" value="1"/>
</dbReference>
<evidence type="ECO:0000256" key="2">
    <source>
        <dbReference type="ARBA" id="ARBA00022908"/>
    </source>
</evidence>
<dbReference type="InterPro" id="IPR010998">
    <property type="entry name" value="Integrase_recombinase_N"/>
</dbReference>
<reference evidence="7" key="1">
    <citation type="submission" date="2017-05" db="EMBL/GenBank/DDBJ databases">
        <authorList>
            <person name="Macchi M."/>
            <person name="Festa S."/>
            <person name="Coppotelli B.M."/>
            <person name="Morelli I.S."/>
        </authorList>
    </citation>
    <scope>NUCLEOTIDE SEQUENCE [LARGE SCALE GENOMIC DNA]</scope>
    <source>
        <strain evidence="7">I</strain>
    </source>
</reference>
<dbReference type="GO" id="GO:0006310">
    <property type="term" value="P:DNA recombination"/>
    <property type="evidence" value="ECO:0007669"/>
    <property type="project" value="UniProtKB-KW"/>
</dbReference>
<dbReference type="GO" id="GO:0003677">
    <property type="term" value="F:DNA binding"/>
    <property type="evidence" value="ECO:0007669"/>
    <property type="project" value="UniProtKB-KW"/>
</dbReference>
<evidence type="ECO:0000256" key="1">
    <source>
        <dbReference type="ARBA" id="ARBA00008857"/>
    </source>
</evidence>
<dbReference type="InterPro" id="IPR011010">
    <property type="entry name" value="DNA_brk_join_enz"/>
</dbReference>
<comment type="caution">
    <text evidence="6">The sequence shown here is derived from an EMBL/GenBank/DDBJ whole genome shotgun (WGS) entry which is preliminary data.</text>
</comment>
<dbReference type="AlphaFoldDB" id="A0A211ZQ64"/>
<organism evidence="6 7">
    <name type="scientific">Inquilinus limosus</name>
    <dbReference type="NCBI Taxonomy" id="171674"/>
    <lineage>
        <taxon>Bacteria</taxon>
        <taxon>Pseudomonadati</taxon>
        <taxon>Pseudomonadota</taxon>
        <taxon>Alphaproteobacteria</taxon>
        <taxon>Rhodospirillales</taxon>
        <taxon>Rhodospirillaceae</taxon>
        <taxon>Inquilinus</taxon>
    </lineage>
</organism>
<dbReference type="InterPro" id="IPR050808">
    <property type="entry name" value="Phage_Integrase"/>
</dbReference>
<evidence type="ECO:0000313" key="7">
    <source>
        <dbReference type="Proteomes" id="UP000196655"/>
    </source>
</evidence>
<comment type="similarity">
    <text evidence="1">Belongs to the 'phage' integrase family.</text>
</comment>
<dbReference type="SUPFAM" id="SSF56349">
    <property type="entry name" value="DNA breaking-rejoining enzymes"/>
    <property type="match status" value="1"/>
</dbReference>
<dbReference type="InterPro" id="IPR013762">
    <property type="entry name" value="Integrase-like_cat_sf"/>
</dbReference>
<keyword evidence="3" id="KW-0238">DNA-binding</keyword>
<dbReference type="GO" id="GO:0015074">
    <property type="term" value="P:DNA integration"/>
    <property type="evidence" value="ECO:0007669"/>
    <property type="project" value="UniProtKB-KW"/>
</dbReference>
<dbReference type="EMBL" id="NHON01000013">
    <property type="protein sequence ID" value="OWJ67421.1"/>
    <property type="molecule type" value="Genomic_DNA"/>
</dbReference>
<evidence type="ECO:0000313" key="6">
    <source>
        <dbReference type="EMBL" id="OWJ67421.1"/>
    </source>
</evidence>
<sequence>MAAISRCSWKTAKGETRTGYTVDWRDANGVRRRKQFSGQGALRKAKAYRSVVEATPEAIEEPAASAAPEPTQTITVKDGCDAWIKAVQDLGRTEATWSKYEQHRDNHIVAAMIERDGKPVAFGSLQLGQVTGPDCEALKAALVKKTSVPMTRRVMSSVRMMFAHAQRAGTIPASPAQATRVVAATGTRKRVQIPEKPEIKSLLGTAATEAPDPPTFTEVWVNIGVFGGLRPSELRGLAVEDLTLAGKNPGAIVRRKADEKCMLGLTKTENGDRFITFGPQLVALLKRWLLVLPRSSALPDPSRPNKTVHLLLPTSLGTAQTHANVTNRMWVPLCQAAGLTRRAKSRKGETILRPSYPLNTLRHIHASLLIERGMTPKQVQMRMGHSSIQITYDLYGHLFDQRDADRKIGVALERELLR</sequence>
<dbReference type="InterPro" id="IPR002104">
    <property type="entry name" value="Integrase_catalytic"/>
</dbReference>